<evidence type="ECO:0000256" key="1">
    <source>
        <dbReference type="SAM" id="MobiDB-lite"/>
    </source>
</evidence>
<dbReference type="PANTHER" id="PTHR38690">
    <property type="entry name" value="PROTEASE-RELATED"/>
    <property type="match status" value="1"/>
</dbReference>
<organism evidence="3 4">
    <name type="scientific">Shewanella gelidii</name>
    <dbReference type="NCBI Taxonomy" id="1642821"/>
    <lineage>
        <taxon>Bacteria</taxon>
        <taxon>Pseudomonadati</taxon>
        <taxon>Pseudomonadota</taxon>
        <taxon>Gammaproteobacteria</taxon>
        <taxon>Alteromonadales</taxon>
        <taxon>Shewanellaceae</taxon>
        <taxon>Shewanella</taxon>
    </lineage>
</organism>
<sequence length="1277" mass="142530">MPQLDEVRQELVQYVEDQYQVEVQVGKISAQWQAFGPAVTIDELVLPPQQNLPITLMIKQVHIKLDFWESVLSLSPQVENVTFTDANIAVDVDRVRLAAQHSQAVTEEGNIDWLYSLLLEQLSRYSISEVDIQLLSQTQNYRPIHITDLKWLNHGEQHQGKGFVYLDHQATADERLTLRIDLEGDGHQVQTLAGQLYLQAQSLDIGAWASRQPNPYAPQESLPLEGVVNLQAWFGIEQSRFKSGVVQFEPSWLQWDLNSEPQKFAIDSGEIHWVPTDIGWQVTSQDLQVATNGEYWPALAFGFNKQNLRTQGYVSQFDPYLLLPLLPLVPGVELEHLELWQAMEPTGLVGPIQFVEDEHGSRAATELQQLTWLPSGPIPGSKPVDLSLTWVKELLLIHAPKQSYSIDFNGAFDAPLVFEGEPFQGVFNSEEAALDITELVLNNEDLSLNATTRILFDEELHLALAAAVEVKNAGNAGRYYPVKAMGQSLVDYLNGALFAGQSNDAKVLWHGALPQYPYSQHQGVFQAGFQLNHAEYQFHPEWPTVENIELYGLFENARMDLWVDQGSLVDIPIAGAHIFIPELGERTEVKVQANVNTTGPAATTVMQQSQLADSVGKTLEIIQVRGEVSADLDLTIPLFAGQEPDIRGEVHLNKNNVFIQQPGLDLAQVSGAVSFVNDVVSGRDVQAQLFNQPTRITFDTGAIHQDFALNVQLKSTWQLDELPQELSNPLESFYAGTIDLSGAMTMIFDDTGYRIQAQVESDLMGADVKLPQTFAKRVGERRLLRAELIGDNKQSSLGIKYGKLAEFWGGFNFDQSNQLAHYDLLLGRQYKLGDTLKKQDGYIHLAMPKTELLPWMDVIQAFIDQAQSATQTSPQRTPLNSNDALAITPKQQDLFPPLQGMTGYISQLDIAGQTLDKLQLNIYPRDTTWRLDAISEQFVGNVDFYPSWREQGLKIVADKLHLSSNMTIPQDHQIGATEVVSHLPPLAVEAKEFQVDQFNLGQLVLQAGPDGKDYLIQTLRLTTPETQLQGQGRWLNQHNENLTEFEFNLKNSKFDYLSERLDLNAGIKDAPLEVKAKLNWQDAPYAFAVNKLNGKVNFELGKGVLTEVSDKGARIFSLFSLDSLLRKLSLDFSDVFGKGLYFNSFGGNLSIDQGVVKTTDTEVNAIAGNMKVRGFTDLTTQSLNYDIRFVPQLASSVPTVVLLSTSGWTMGLGAFALTKVLEPVIEVISEIRFRLTGTMDDPKLEELERKSKEIEIPESVLPSKPSNVEVPTKSSKK</sequence>
<dbReference type="InterPro" id="IPR025263">
    <property type="entry name" value="YhdP_central"/>
</dbReference>
<dbReference type="AlphaFoldDB" id="A0A917JUR6"/>
<protein>
    <submittedName>
        <fullName evidence="3">DUF3971 domain-containing protein</fullName>
    </submittedName>
</protein>
<dbReference type="EMBL" id="BMPZ01000008">
    <property type="protein sequence ID" value="GGI87760.1"/>
    <property type="molecule type" value="Genomic_DNA"/>
</dbReference>
<keyword evidence="4" id="KW-1185">Reference proteome</keyword>
<dbReference type="Proteomes" id="UP000613743">
    <property type="component" value="Unassembled WGS sequence"/>
</dbReference>
<dbReference type="Pfam" id="PF13116">
    <property type="entry name" value="YhdP"/>
    <property type="match status" value="1"/>
</dbReference>
<feature type="domain" description="YhdP central" evidence="2">
    <location>
        <begin position="1"/>
        <end position="1243"/>
    </location>
</feature>
<comment type="caution">
    <text evidence="3">The sequence shown here is derived from an EMBL/GenBank/DDBJ whole genome shotgun (WGS) entry which is preliminary data.</text>
</comment>
<dbReference type="PANTHER" id="PTHR38690:SF1">
    <property type="entry name" value="PROTEASE"/>
    <property type="match status" value="1"/>
</dbReference>
<feature type="region of interest" description="Disordered" evidence="1">
    <location>
        <begin position="1255"/>
        <end position="1277"/>
    </location>
</feature>
<accession>A0A917JUR6</accession>
<gene>
    <name evidence="3" type="ORF">GCM10009332_26400</name>
</gene>
<reference evidence="3" key="2">
    <citation type="submission" date="2020-09" db="EMBL/GenBank/DDBJ databases">
        <authorList>
            <person name="Sun Q."/>
            <person name="Ohkuma M."/>
        </authorList>
    </citation>
    <scope>NUCLEOTIDE SEQUENCE</scope>
    <source>
        <strain evidence="3">JCM 30804</strain>
    </source>
</reference>
<reference evidence="3" key="1">
    <citation type="journal article" date="2014" name="Int. J. Syst. Evol. Microbiol.">
        <title>Complete genome sequence of Corynebacterium casei LMG S-19264T (=DSM 44701T), isolated from a smear-ripened cheese.</title>
        <authorList>
            <consortium name="US DOE Joint Genome Institute (JGI-PGF)"/>
            <person name="Walter F."/>
            <person name="Albersmeier A."/>
            <person name="Kalinowski J."/>
            <person name="Ruckert C."/>
        </authorList>
    </citation>
    <scope>NUCLEOTIDE SEQUENCE</scope>
    <source>
        <strain evidence="3">JCM 30804</strain>
    </source>
</reference>
<evidence type="ECO:0000313" key="3">
    <source>
        <dbReference type="EMBL" id="GGI87760.1"/>
    </source>
</evidence>
<evidence type="ECO:0000259" key="2">
    <source>
        <dbReference type="Pfam" id="PF13116"/>
    </source>
</evidence>
<proteinExistence type="predicted"/>
<evidence type="ECO:0000313" key="4">
    <source>
        <dbReference type="Proteomes" id="UP000613743"/>
    </source>
</evidence>
<dbReference type="NCBIfam" id="TIGR02099">
    <property type="entry name" value="YhdP family protein"/>
    <property type="match status" value="1"/>
</dbReference>
<name>A0A917JUR6_9GAMM</name>
<dbReference type="InterPro" id="IPR011836">
    <property type="entry name" value="YhdP"/>
</dbReference>